<dbReference type="SUPFAM" id="SSF48295">
    <property type="entry name" value="TrpR-like"/>
    <property type="match status" value="2"/>
</dbReference>
<evidence type="ECO:0000256" key="2">
    <source>
        <dbReference type="SAM" id="Coils"/>
    </source>
</evidence>
<comment type="similarity">
    <text evidence="1">Belongs to the IS150/IS1296 orfA family.</text>
</comment>
<dbReference type="Proteomes" id="UP000216122">
    <property type="component" value="Unassembled WGS sequence"/>
</dbReference>
<comment type="caution">
    <text evidence="4">The sequence shown here is derived from an EMBL/GenBank/DDBJ whole genome shotgun (WGS) entry which is preliminary data.</text>
</comment>
<dbReference type="InterPro" id="IPR010921">
    <property type="entry name" value="Trp_repressor/repl_initiator"/>
</dbReference>
<dbReference type="InterPro" id="IPR009057">
    <property type="entry name" value="Homeodomain-like_sf"/>
</dbReference>
<feature type="domain" description="Insertion element IS150 protein InsJ-like helix-turn-helix" evidence="3">
    <location>
        <begin position="149"/>
        <end position="202"/>
    </location>
</feature>
<reference evidence="4 5" key="2">
    <citation type="submission" date="2017-09" db="EMBL/GenBank/DDBJ databases">
        <title>Tripartite evolution among Lactobacillus johnsonii, Lactobacillus taiwanensis, Lactobacillus reuteri and their rodent host.</title>
        <authorList>
            <person name="Wang T."/>
            <person name="Knowles S."/>
            <person name="Cheng C."/>
        </authorList>
    </citation>
    <scope>NUCLEOTIDE SEQUENCE [LARGE SCALE GENOMIC DNA]</scope>
    <source>
        <strain evidence="4 5">103v</strain>
    </source>
</reference>
<dbReference type="Gene3D" id="1.10.10.10">
    <property type="entry name" value="Winged helix-like DNA-binding domain superfamily/Winged helix DNA-binding domain"/>
    <property type="match status" value="1"/>
</dbReference>
<dbReference type="EMBL" id="NGQC01000013">
    <property type="protein sequence ID" value="OYT05290.1"/>
    <property type="molecule type" value="Genomic_DNA"/>
</dbReference>
<dbReference type="InterPro" id="IPR036388">
    <property type="entry name" value="WH-like_DNA-bd_sf"/>
</dbReference>
<dbReference type="InterPro" id="IPR055247">
    <property type="entry name" value="InsJ-like_HTH"/>
</dbReference>
<sequence>MPSEYTDEIENLSYTRRAFSMGKKSKYSAEEKISILDEVLRDGAPKVMAKYNISQDAIHRWRLLYKYQGLSGLQTEQRYQSYSREFKQSLVEKYLRSNESQLLFAIKHGLRSKTQLQSWIIQYNESNLKAYMPGKRDSKMSGRKTSFDERLTIIEELIKHDVNYNWAVETYHVSYQQVYGWYQKYLKSGNNPESLRDRRGKAKPEKEWTEVDRLKAENRLLKAKLQNQEMEIAFAKKLVEIRNREVNKGTNSGQLKS</sequence>
<feature type="coiled-coil region" evidence="2">
    <location>
        <begin position="211"/>
        <end position="238"/>
    </location>
</feature>
<accession>A0A256VQ02</accession>
<organism evidence="4 5">
    <name type="scientific">Limosilactobacillus reuteri</name>
    <name type="common">Lactobacillus reuteri</name>
    <dbReference type="NCBI Taxonomy" id="1598"/>
    <lineage>
        <taxon>Bacteria</taxon>
        <taxon>Bacillati</taxon>
        <taxon>Bacillota</taxon>
        <taxon>Bacilli</taxon>
        <taxon>Lactobacillales</taxon>
        <taxon>Lactobacillaceae</taxon>
        <taxon>Limosilactobacillus</taxon>
    </lineage>
</organism>
<evidence type="ECO:0000313" key="4">
    <source>
        <dbReference type="EMBL" id="OYT05290.1"/>
    </source>
</evidence>
<dbReference type="PANTHER" id="PTHR33795">
    <property type="entry name" value="INSERTION ELEMENT IS150 PROTEIN INSJ"/>
    <property type="match status" value="1"/>
</dbReference>
<reference evidence="5" key="1">
    <citation type="submission" date="2017-05" db="EMBL/GenBank/DDBJ databases">
        <authorList>
            <person name="Lin X.B."/>
            <person name="Stothard P."/>
            <person name="Tasseva G."/>
            <person name="Walter J."/>
        </authorList>
    </citation>
    <scope>NUCLEOTIDE SEQUENCE [LARGE SCALE GENOMIC DNA]</scope>
    <source>
        <strain evidence="5">103v</strain>
    </source>
</reference>
<protein>
    <submittedName>
        <fullName evidence="4">Transposase</fullName>
    </submittedName>
</protein>
<dbReference type="Pfam" id="PF13518">
    <property type="entry name" value="HTH_28"/>
    <property type="match status" value="1"/>
</dbReference>
<evidence type="ECO:0000259" key="3">
    <source>
        <dbReference type="Pfam" id="PF13518"/>
    </source>
</evidence>
<keyword evidence="2" id="KW-0175">Coiled coil</keyword>
<dbReference type="AlphaFoldDB" id="A0A256VQ02"/>
<dbReference type="GO" id="GO:0043565">
    <property type="term" value="F:sequence-specific DNA binding"/>
    <property type="evidence" value="ECO:0007669"/>
    <property type="project" value="InterPro"/>
</dbReference>
<dbReference type="InterPro" id="IPR052057">
    <property type="entry name" value="IS150/IS1296_orfA-like"/>
</dbReference>
<proteinExistence type="inferred from homology"/>
<dbReference type="SUPFAM" id="SSF46689">
    <property type="entry name" value="Homeodomain-like"/>
    <property type="match status" value="1"/>
</dbReference>
<gene>
    <name evidence="4" type="ORF">CBG21_00610</name>
</gene>
<name>A0A256VQ02_LIMRT</name>
<dbReference type="PANTHER" id="PTHR33795:SF1">
    <property type="entry name" value="INSERTION ELEMENT IS150 PROTEIN INSJ"/>
    <property type="match status" value="1"/>
</dbReference>
<evidence type="ECO:0000313" key="5">
    <source>
        <dbReference type="Proteomes" id="UP000216122"/>
    </source>
</evidence>
<evidence type="ECO:0000256" key="1">
    <source>
        <dbReference type="ARBA" id="ARBA00038232"/>
    </source>
</evidence>